<proteinExistence type="predicted"/>
<sequence length="105" mass="11666">MSNGSQECLADIELSLKNGYKVELQPKLLLRRVECYIELKQRHKAKDSLVIASKHARLVMSEEQWGAVIARAVCIAAKFVDQMGTICSISGNVLEANVVFSQQSE</sequence>
<organism evidence="1 2">
    <name type="scientific">Leptidea sinapis</name>
    <dbReference type="NCBI Taxonomy" id="189913"/>
    <lineage>
        <taxon>Eukaryota</taxon>
        <taxon>Metazoa</taxon>
        <taxon>Ecdysozoa</taxon>
        <taxon>Arthropoda</taxon>
        <taxon>Hexapoda</taxon>
        <taxon>Insecta</taxon>
        <taxon>Pterygota</taxon>
        <taxon>Neoptera</taxon>
        <taxon>Endopterygota</taxon>
        <taxon>Lepidoptera</taxon>
        <taxon>Glossata</taxon>
        <taxon>Ditrysia</taxon>
        <taxon>Papilionoidea</taxon>
        <taxon>Pieridae</taxon>
        <taxon>Dismorphiinae</taxon>
        <taxon>Leptidea</taxon>
    </lineage>
</organism>
<gene>
    <name evidence="1" type="ORF">LSINAPIS_LOCUS6930</name>
</gene>
<protein>
    <submittedName>
        <fullName evidence="1">Uncharacterized protein</fullName>
    </submittedName>
</protein>
<dbReference type="AlphaFoldDB" id="A0A5E4QA57"/>
<evidence type="ECO:0000313" key="1">
    <source>
        <dbReference type="EMBL" id="VVC95144.1"/>
    </source>
</evidence>
<reference evidence="1 2" key="1">
    <citation type="submission" date="2017-07" db="EMBL/GenBank/DDBJ databases">
        <authorList>
            <person name="Talla V."/>
            <person name="Backstrom N."/>
        </authorList>
    </citation>
    <scope>NUCLEOTIDE SEQUENCE [LARGE SCALE GENOMIC DNA]</scope>
</reference>
<dbReference type="EMBL" id="FZQP02002225">
    <property type="protein sequence ID" value="VVC95144.1"/>
    <property type="molecule type" value="Genomic_DNA"/>
</dbReference>
<name>A0A5E4QA57_9NEOP</name>
<evidence type="ECO:0000313" key="2">
    <source>
        <dbReference type="Proteomes" id="UP000324832"/>
    </source>
</evidence>
<keyword evidence="2" id="KW-1185">Reference proteome</keyword>
<dbReference type="Proteomes" id="UP000324832">
    <property type="component" value="Unassembled WGS sequence"/>
</dbReference>
<accession>A0A5E4QA57</accession>